<evidence type="ECO:0000259" key="1">
    <source>
        <dbReference type="Pfam" id="PF05685"/>
    </source>
</evidence>
<dbReference type="EMBL" id="BOOG01000013">
    <property type="protein sequence ID" value="GIH69256.1"/>
    <property type="molecule type" value="Genomic_DNA"/>
</dbReference>
<comment type="caution">
    <text evidence="2">The sequence shown here is derived from an EMBL/GenBank/DDBJ whole genome shotgun (WGS) entry which is preliminary data.</text>
</comment>
<dbReference type="PANTHER" id="PTHR35400">
    <property type="entry name" value="SLR1083 PROTEIN"/>
    <property type="match status" value="1"/>
</dbReference>
<protein>
    <recommendedName>
        <fullName evidence="1">Putative restriction endonuclease domain-containing protein</fullName>
    </recommendedName>
</protein>
<sequence length="201" mass="22475">MEPASETEQVPAVEPTTSRMPTTIREFVDWLPEMPGFHIEIVNGRVIVSPRGNPRQSWIIALLVEAFLPVAREHSWRTWPELDVCIAWTREPLIPDFAMGPKDAPLWGDREVLSDGLILVAEVVSANSVREDREDKPGIYARGGVPLLLIVDPEAEPRTVSVHTDPSEDGYRTVTRVKMGEELRIPAPVDFTLDTSVFLDA</sequence>
<dbReference type="SUPFAM" id="SSF52980">
    <property type="entry name" value="Restriction endonuclease-like"/>
    <property type="match status" value="1"/>
</dbReference>
<evidence type="ECO:0000313" key="3">
    <source>
        <dbReference type="Proteomes" id="UP000610966"/>
    </source>
</evidence>
<dbReference type="AlphaFoldDB" id="A0A8J3VYU8"/>
<dbReference type="InterPro" id="IPR012296">
    <property type="entry name" value="Nuclease_put_TT1808"/>
</dbReference>
<feature type="domain" description="Putative restriction endonuclease" evidence="1">
    <location>
        <begin position="26"/>
        <end position="194"/>
    </location>
</feature>
<accession>A0A8J3VYU8</accession>
<dbReference type="InterPro" id="IPR008538">
    <property type="entry name" value="Uma2"/>
</dbReference>
<proteinExistence type="predicted"/>
<organism evidence="2 3">
    <name type="scientific">Sphaerimonospora thailandensis</name>
    <dbReference type="NCBI Taxonomy" id="795644"/>
    <lineage>
        <taxon>Bacteria</taxon>
        <taxon>Bacillati</taxon>
        <taxon>Actinomycetota</taxon>
        <taxon>Actinomycetes</taxon>
        <taxon>Streptosporangiales</taxon>
        <taxon>Streptosporangiaceae</taxon>
        <taxon>Sphaerimonospora</taxon>
    </lineage>
</organism>
<evidence type="ECO:0000313" key="2">
    <source>
        <dbReference type="EMBL" id="GIH69256.1"/>
    </source>
</evidence>
<keyword evidence="3" id="KW-1185">Reference proteome</keyword>
<dbReference type="Proteomes" id="UP000610966">
    <property type="component" value="Unassembled WGS sequence"/>
</dbReference>
<dbReference type="Gene3D" id="3.90.1570.10">
    <property type="entry name" value="tt1808, chain A"/>
    <property type="match status" value="1"/>
</dbReference>
<gene>
    <name evidence="2" type="ORF">Mth01_15090</name>
</gene>
<dbReference type="InterPro" id="IPR011335">
    <property type="entry name" value="Restrct_endonuc-II-like"/>
</dbReference>
<name>A0A8J3VYU8_9ACTN</name>
<reference evidence="2" key="1">
    <citation type="submission" date="2021-01" db="EMBL/GenBank/DDBJ databases">
        <title>Whole genome shotgun sequence of Sphaerimonospora thailandensis NBRC 107569.</title>
        <authorList>
            <person name="Komaki H."/>
            <person name="Tamura T."/>
        </authorList>
    </citation>
    <scope>NUCLEOTIDE SEQUENCE</scope>
    <source>
        <strain evidence="2">NBRC 107569</strain>
    </source>
</reference>
<dbReference type="CDD" id="cd06260">
    <property type="entry name" value="DUF820-like"/>
    <property type="match status" value="1"/>
</dbReference>
<dbReference type="Pfam" id="PF05685">
    <property type="entry name" value="Uma2"/>
    <property type="match status" value="1"/>
</dbReference>
<dbReference type="PANTHER" id="PTHR35400:SF3">
    <property type="entry name" value="SLL1072 PROTEIN"/>
    <property type="match status" value="1"/>
</dbReference>